<keyword evidence="6 13" id="KW-0732">Signal</keyword>
<comment type="subcellular location">
    <subcellularLocation>
        <location evidence="1">Secreted</location>
        <location evidence="1">Cell wall</location>
    </subcellularLocation>
</comment>
<gene>
    <name evidence="14" type="ORF">FRX31_017172</name>
</gene>
<evidence type="ECO:0000256" key="9">
    <source>
        <dbReference type="ARBA" id="ARBA00023316"/>
    </source>
</evidence>
<dbReference type="EMBL" id="JABWDY010020333">
    <property type="protein sequence ID" value="KAF5193241.1"/>
    <property type="molecule type" value="Genomic_DNA"/>
</dbReference>
<keyword evidence="5" id="KW-0964">Secreted</keyword>
<evidence type="ECO:0000313" key="14">
    <source>
        <dbReference type="EMBL" id="KAF5193241.1"/>
    </source>
</evidence>
<evidence type="ECO:0000256" key="10">
    <source>
        <dbReference type="ARBA" id="ARBA00034074"/>
    </source>
</evidence>
<evidence type="ECO:0000313" key="15">
    <source>
        <dbReference type="Proteomes" id="UP000554482"/>
    </source>
</evidence>
<dbReference type="SUPFAM" id="SSF51126">
    <property type="entry name" value="Pectin lyase-like"/>
    <property type="match status" value="1"/>
</dbReference>
<accession>A0A7J6W7L9</accession>
<dbReference type="InterPro" id="IPR011050">
    <property type="entry name" value="Pectin_lyase_fold/virulence"/>
</dbReference>
<sequence length="420" mass="45058">MFLWLLFLTITTTTAYAISFNTIRNELIPTHAADSRLHQVYRRSAASSSSSNVFNVNDFGGKGDGKDDSQAFLKAWNKACSTASATLVVPKNMNYLLKPITFSGPCKSITLKIYGTIQASTDRSDYNKDTRYWLVFQKVQNFRVEGGGTINGNGNIWWKNSCKINTALPCKGAPTAVTFNQCNNLVVNNIRIQDAQQMHLRFQKCVNVQALNLVVSAPEKSPNTDGIHVTETTNIQIANAVIGTGDDCISIVSGSQKVTAKNIRCGPGHGISIGSLGDGNSNAYVSDVVVDTATLSGTTNGLRIKTYPGGSGIAKNIVFQNVVMNNVKNPIIIDQGYCDKPTTCKDQKSAVQISNVLFNNIKGTSSSVVAITLECSKSYPCQGIKMQDINLVSASSNGKAKASCQNVKLANSGKIVPSCA</sequence>
<keyword evidence="8 12" id="KW-0326">Glycosidase</keyword>
<dbReference type="FunFam" id="2.160.20.10:FF:000028">
    <property type="entry name" value="Polygalacturonase QRT2"/>
    <property type="match status" value="1"/>
</dbReference>
<dbReference type="GO" id="GO:0010047">
    <property type="term" value="P:fruit dehiscence"/>
    <property type="evidence" value="ECO:0007669"/>
    <property type="project" value="UniProtKB-ARBA"/>
</dbReference>
<dbReference type="InterPro" id="IPR000743">
    <property type="entry name" value="Glyco_hydro_28"/>
</dbReference>
<comment type="similarity">
    <text evidence="2 12">Belongs to the glycosyl hydrolase 28 family.</text>
</comment>
<dbReference type="EC" id="3.2.1.15" evidence="3"/>
<keyword evidence="9" id="KW-0961">Cell wall biogenesis/degradation</keyword>
<evidence type="ECO:0000256" key="12">
    <source>
        <dbReference type="RuleBase" id="RU361169"/>
    </source>
</evidence>
<evidence type="ECO:0000256" key="3">
    <source>
        <dbReference type="ARBA" id="ARBA00012736"/>
    </source>
</evidence>
<dbReference type="GO" id="GO:0009830">
    <property type="term" value="P:cell wall modification involved in abscission"/>
    <property type="evidence" value="ECO:0007669"/>
    <property type="project" value="UniProtKB-ARBA"/>
</dbReference>
<evidence type="ECO:0000256" key="11">
    <source>
        <dbReference type="PROSITE-ProRule" id="PRU10052"/>
    </source>
</evidence>
<proteinExistence type="inferred from homology"/>
<evidence type="ECO:0000256" key="5">
    <source>
        <dbReference type="ARBA" id="ARBA00022525"/>
    </source>
</evidence>
<evidence type="ECO:0000256" key="6">
    <source>
        <dbReference type="ARBA" id="ARBA00022729"/>
    </source>
</evidence>
<dbReference type="GO" id="GO:0009901">
    <property type="term" value="P:anther dehiscence"/>
    <property type="evidence" value="ECO:0007669"/>
    <property type="project" value="UniProtKB-ARBA"/>
</dbReference>
<evidence type="ECO:0000256" key="8">
    <source>
        <dbReference type="ARBA" id="ARBA00023295"/>
    </source>
</evidence>
<feature type="chain" id="PRO_5029672869" description="endo-polygalacturonase" evidence="13">
    <location>
        <begin position="18"/>
        <end position="420"/>
    </location>
</feature>
<feature type="signal peptide" evidence="13">
    <location>
        <begin position="1"/>
        <end position="17"/>
    </location>
</feature>
<dbReference type="GO" id="GO:0004650">
    <property type="term" value="F:polygalacturonase activity"/>
    <property type="evidence" value="ECO:0007669"/>
    <property type="project" value="UniProtKB-EC"/>
</dbReference>
<evidence type="ECO:0000256" key="4">
    <source>
        <dbReference type="ARBA" id="ARBA00022512"/>
    </source>
</evidence>
<evidence type="ECO:0000256" key="1">
    <source>
        <dbReference type="ARBA" id="ARBA00004191"/>
    </source>
</evidence>
<reference evidence="14 15" key="1">
    <citation type="submission" date="2020-06" db="EMBL/GenBank/DDBJ databases">
        <title>Transcriptomic and genomic resources for Thalictrum thalictroides and T. hernandezii: Facilitating candidate gene discovery in an emerging model plant lineage.</title>
        <authorList>
            <person name="Arias T."/>
            <person name="Riano-Pachon D.M."/>
            <person name="Di Stilio V.S."/>
        </authorList>
    </citation>
    <scope>NUCLEOTIDE SEQUENCE [LARGE SCALE GENOMIC DNA]</scope>
    <source>
        <strain evidence="15">cv. WT478/WT964</strain>
        <tissue evidence="14">Leaves</tissue>
    </source>
</reference>
<dbReference type="PROSITE" id="PS00502">
    <property type="entry name" value="POLYGALACTURONASE"/>
    <property type="match status" value="1"/>
</dbReference>
<dbReference type="Proteomes" id="UP000554482">
    <property type="component" value="Unassembled WGS sequence"/>
</dbReference>
<comment type="catalytic activity">
    <reaction evidence="10">
        <text>(1,4-alpha-D-galacturonosyl)n+m + H2O = (1,4-alpha-D-galacturonosyl)n + (1,4-alpha-D-galacturonosyl)m.</text>
        <dbReference type="EC" id="3.2.1.15"/>
    </reaction>
</comment>
<dbReference type="PANTHER" id="PTHR31375">
    <property type="match status" value="1"/>
</dbReference>
<evidence type="ECO:0000256" key="2">
    <source>
        <dbReference type="ARBA" id="ARBA00008834"/>
    </source>
</evidence>
<dbReference type="InterPro" id="IPR012334">
    <property type="entry name" value="Pectin_lyas_fold"/>
</dbReference>
<keyword evidence="7 12" id="KW-0378">Hydrolase</keyword>
<dbReference type="OrthoDB" id="187139at2759"/>
<dbReference type="Gene3D" id="2.160.20.10">
    <property type="entry name" value="Single-stranded right-handed beta-helix, Pectin lyase-like"/>
    <property type="match status" value="1"/>
</dbReference>
<dbReference type="AlphaFoldDB" id="A0A7J6W7L9"/>
<evidence type="ECO:0000256" key="7">
    <source>
        <dbReference type="ARBA" id="ARBA00022801"/>
    </source>
</evidence>
<feature type="active site" evidence="11">
    <location>
        <position position="269"/>
    </location>
</feature>
<protein>
    <recommendedName>
        <fullName evidence="3">endo-polygalacturonase</fullName>
        <ecNumber evidence="3">3.2.1.15</ecNumber>
    </recommendedName>
</protein>
<dbReference type="Pfam" id="PF00295">
    <property type="entry name" value="Glyco_hydro_28"/>
    <property type="match status" value="1"/>
</dbReference>
<name>A0A7J6W7L9_THATH</name>
<keyword evidence="4" id="KW-0134">Cell wall</keyword>
<comment type="caution">
    <text evidence="14">The sequence shown here is derived from an EMBL/GenBank/DDBJ whole genome shotgun (WGS) entry which is preliminary data.</text>
</comment>
<evidence type="ECO:0000256" key="13">
    <source>
        <dbReference type="SAM" id="SignalP"/>
    </source>
</evidence>
<organism evidence="14 15">
    <name type="scientific">Thalictrum thalictroides</name>
    <name type="common">Rue-anemone</name>
    <name type="synonym">Anemone thalictroides</name>
    <dbReference type="NCBI Taxonomy" id="46969"/>
    <lineage>
        <taxon>Eukaryota</taxon>
        <taxon>Viridiplantae</taxon>
        <taxon>Streptophyta</taxon>
        <taxon>Embryophyta</taxon>
        <taxon>Tracheophyta</taxon>
        <taxon>Spermatophyta</taxon>
        <taxon>Magnoliopsida</taxon>
        <taxon>Ranunculales</taxon>
        <taxon>Ranunculaceae</taxon>
        <taxon>Thalictroideae</taxon>
        <taxon>Thalictrum</taxon>
    </lineage>
</organism>
<dbReference type="GO" id="GO:0005975">
    <property type="term" value="P:carbohydrate metabolic process"/>
    <property type="evidence" value="ECO:0007669"/>
    <property type="project" value="InterPro"/>
</dbReference>
<keyword evidence="15" id="KW-1185">Reference proteome</keyword>